<feature type="chain" id="PRO_5011617349" evidence="2">
    <location>
        <begin position="34"/>
        <end position="173"/>
    </location>
</feature>
<keyword evidence="1" id="KW-0812">Transmembrane</keyword>
<dbReference type="SUPFAM" id="SSF49464">
    <property type="entry name" value="Carboxypeptidase regulatory domain-like"/>
    <property type="match status" value="1"/>
</dbReference>
<organism evidence="3 4">
    <name type="scientific">Solimonas aquatica</name>
    <dbReference type="NCBI Taxonomy" id="489703"/>
    <lineage>
        <taxon>Bacteria</taxon>
        <taxon>Pseudomonadati</taxon>
        <taxon>Pseudomonadota</taxon>
        <taxon>Gammaproteobacteria</taxon>
        <taxon>Nevskiales</taxon>
        <taxon>Nevskiaceae</taxon>
        <taxon>Solimonas</taxon>
    </lineage>
</organism>
<dbReference type="OrthoDB" id="8447011at2"/>
<evidence type="ECO:0000313" key="3">
    <source>
        <dbReference type="EMBL" id="SER03608.1"/>
    </source>
</evidence>
<dbReference type="Proteomes" id="UP000199233">
    <property type="component" value="Unassembled WGS sequence"/>
</dbReference>
<keyword evidence="1" id="KW-1133">Transmembrane helix</keyword>
<reference evidence="4" key="1">
    <citation type="submission" date="2016-10" db="EMBL/GenBank/DDBJ databases">
        <authorList>
            <person name="Varghese N."/>
            <person name="Submissions S."/>
        </authorList>
    </citation>
    <scope>NUCLEOTIDE SEQUENCE [LARGE SCALE GENOMIC DNA]</scope>
    <source>
        <strain evidence="4">DSM 25927</strain>
    </source>
</reference>
<feature type="signal peptide" evidence="2">
    <location>
        <begin position="1"/>
        <end position="33"/>
    </location>
</feature>
<dbReference type="EMBL" id="FOFS01000014">
    <property type="protein sequence ID" value="SER03608.1"/>
    <property type="molecule type" value="Genomic_DNA"/>
</dbReference>
<accession>A0A1H9KX15</accession>
<sequence length="173" mass="18619">MEPERQPAFPAALKRGVALLLSLAFASAAQAHALRLNAEATGEGVSGLAHYSDGSPARSELVYAYDQAAQQVARVRTDSDGRFLLPLTRAGRYRIVVEGEEGHRAELQLSYAPPDSALATALRAELAPLREDIARLQQRTALADIVGGLGFIAGLFGAVAFWLARRPRATERR</sequence>
<feature type="transmembrane region" description="Helical" evidence="1">
    <location>
        <begin position="145"/>
        <end position="164"/>
    </location>
</feature>
<protein>
    <submittedName>
        <fullName evidence="3">Nickel transport protein</fullName>
    </submittedName>
</protein>
<proteinExistence type="predicted"/>
<evidence type="ECO:0000256" key="2">
    <source>
        <dbReference type="SAM" id="SignalP"/>
    </source>
</evidence>
<dbReference type="InterPro" id="IPR008969">
    <property type="entry name" value="CarboxyPept-like_regulatory"/>
</dbReference>
<keyword evidence="1" id="KW-0472">Membrane</keyword>
<gene>
    <name evidence="3" type="ORF">SAMN04488038_11476</name>
</gene>
<evidence type="ECO:0000256" key="1">
    <source>
        <dbReference type="SAM" id="Phobius"/>
    </source>
</evidence>
<name>A0A1H9KX15_9GAMM</name>
<dbReference type="STRING" id="489703.SAMN04488038_11476"/>
<dbReference type="AlphaFoldDB" id="A0A1H9KX15"/>
<keyword evidence="2" id="KW-0732">Signal</keyword>
<keyword evidence="4" id="KW-1185">Reference proteome</keyword>
<evidence type="ECO:0000313" key="4">
    <source>
        <dbReference type="Proteomes" id="UP000199233"/>
    </source>
</evidence>